<dbReference type="AlphaFoldDB" id="A0A158CBS2"/>
<keyword evidence="3" id="KW-1185">Reference proteome</keyword>
<dbReference type="GO" id="GO:0051920">
    <property type="term" value="F:peroxiredoxin activity"/>
    <property type="evidence" value="ECO:0007669"/>
    <property type="project" value="InterPro"/>
</dbReference>
<dbReference type="PANTHER" id="PTHR33570">
    <property type="entry name" value="4-CARBOXYMUCONOLACTONE DECARBOXYLASE FAMILY PROTEIN"/>
    <property type="match status" value="1"/>
</dbReference>
<dbReference type="InterPro" id="IPR029032">
    <property type="entry name" value="AhpD-like"/>
</dbReference>
<dbReference type="InterPro" id="IPR052512">
    <property type="entry name" value="4CMD/NDH-1_regulator"/>
</dbReference>
<dbReference type="InterPro" id="IPR003779">
    <property type="entry name" value="CMD-like"/>
</dbReference>
<dbReference type="Pfam" id="PF02627">
    <property type="entry name" value="CMD"/>
    <property type="match status" value="2"/>
</dbReference>
<dbReference type="Proteomes" id="UP000054596">
    <property type="component" value="Unassembled WGS sequence"/>
</dbReference>
<comment type="caution">
    <text evidence="2">The sequence shown here is derived from an EMBL/GenBank/DDBJ whole genome shotgun (WGS) entry which is preliminary data.</text>
</comment>
<name>A0A158CBS2_9BURK</name>
<gene>
    <name evidence="2" type="ORF">AWB82_05214</name>
</gene>
<evidence type="ECO:0000259" key="1">
    <source>
        <dbReference type="Pfam" id="PF02627"/>
    </source>
</evidence>
<evidence type="ECO:0000313" key="2">
    <source>
        <dbReference type="EMBL" id="SAK79721.1"/>
    </source>
</evidence>
<dbReference type="EMBL" id="FCOJ02000046">
    <property type="protein sequence ID" value="SAK79721.1"/>
    <property type="molecule type" value="Genomic_DNA"/>
</dbReference>
<accession>A0A158CBS2</accession>
<feature type="domain" description="Carboxymuconolactone decarboxylase-like" evidence="1">
    <location>
        <begin position="99"/>
        <end position="178"/>
    </location>
</feature>
<dbReference type="SUPFAM" id="SSF69118">
    <property type="entry name" value="AhpD-like"/>
    <property type="match status" value="1"/>
</dbReference>
<evidence type="ECO:0000313" key="3">
    <source>
        <dbReference type="Proteomes" id="UP000054596"/>
    </source>
</evidence>
<proteinExistence type="predicted"/>
<dbReference type="Gene3D" id="1.20.1290.10">
    <property type="entry name" value="AhpD-like"/>
    <property type="match status" value="1"/>
</dbReference>
<dbReference type="PANTHER" id="PTHR33570:SF9">
    <property type="entry name" value="BLL4600 PROTEIN"/>
    <property type="match status" value="1"/>
</dbReference>
<reference evidence="2" key="1">
    <citation type="submission" date="2016-01" db="EMBL/GenBank/DDBJ databases">
        <authorList>
            <person name="Peeters C."/>
        </authorList>
    </citation>
    <scope>NUCLEOTIDE SEQUENCE [LARGE SCALE GENOMIC DNA]</scope>
    <source>
        <strain evidence="2">LMG 29325</strain>
    </source>
</reference>
<protein>
    <submittedName>
        <fullName evidence="2">4-carboxymuconolactone decarboxylase</fullName>
    </submittedName>
</protein>
<dbReference type="STRING" id="1777143.AWB82_05214"/>
<sequence>MITRGQTDALVFYTRFALDHGVTPREVSEIATHLAFYAGWCNGTAAAIAIGTVFAERGIGRDQLPPASPDLLPLDQAAEDTRARTVEQSFGAISPGLVEDTGAVLFRDLWLRPDLAPRDRSMVTVAALIASGQFAQISYHLGRAMDNGLTRIEASEMVSHLAYYAGWPNAFSAVAVVKGVFESRGD</sequence>
<feature type="domain" description="Carboxymuconolactone decarboxylase-like" evidence="1">
    <location>
        <begin position="2"/>
        <end position="48"/>
    </location>
</feature>
<organism evidence="2 3">
    <name type="scientific">Caballeronia glebae</name>
    <dbReference type="NCBI Taxonomy" id="1777143"/>
    <lineage>
        <taxon>Bacteria</taxon>
        <taxon>Pseudomonadati</taxon>
        <taxon>Pseudomonadota</taxon>
        <taxon>Betaproteobacteria</taxon>
        <taxon>Burkholderiales</taxon>
        <taxon>Burkholderiaceae</taxon>
        <taxon>Caballeronia</taxon>
    </lineage>
</organism>